<dbReference type="SUPFAM" id="SSF53850">
    <property type="entry name" value="Periplasmic binding protein-like II"/>
    <property type="match status" value="1"/>
</dbReference>
<sequence length="277" mass="30698">MKHIPSENLRAFLSVYDLQSYTLAGERMGRSQPAISLQIKRLEQMLNAKLLQRQENRIRLTDAGVELYPMAQQLLNLNDQIIALHSESNLSGEVRLGIPSEFASTLLPSILGQFASSYPQVALQVTSGLSRDLRLGASRRQFDIILTVAESAPDNAILVKTDQLVWVAGSPDYKPSQPLALVMAPEGCVYRRRAEKMLSGHGYRISYTNSDLAGISSALRSGLGVTVLARSSVPVELHEVKHPALPELGQINIYLERHGRSEDAAERLLRYIEEALR</sequence>
<dbReference type="GO" id="GO:0003700">
    <property type="term" value="F:DNA-binding transcription factor activity"/>
    <property type="evidence" value="ECO:0007669"/>
    <property type="project" value="InterPro"/>
</dbReference>
<dbReference type="Proteomes" id="UP000287823">
    <property type="component" value="Unassembled WGS sequence"/>
</dbReference>
<reference evidence="6 7" key="1">
    <citation type="journal article" date="2011" name="Front. Microbiol.">
        <title>Genomic signatures of strain selection and enhancement in Bacillus atrophaeus var. globigii, a historical biowarfare simulant.</title>
        <authorList>
            <person name="Gibbons H.S."/>
            <person name="Broomall S.M."/>
            <person name="McNew L.A."/>
            <person name="Daligault H."/>
            <person name="Chapman C."/>
            <person name="Bruce D."/>
            <person name="Karavis M."/>
            <person name="Krepps M."/>
            <person name="McGregor P.A."/>
            <person name="Hong C."/>
            <person name="Park K.H."/>
            <person name="Akmal A."/>
            <person name="Feldman A."/>
            <person name="Lin J.S."/>
            <person name="Chang W.E."/>
            <person name="Higgs B.W."/>
            <person name="Demirev P."/>
            <person name="Lindquist J."/>
            <person name="Liem A."/>
            <person name="Fochler E."/>
            <person name="Read T.D."/>
            <person name="Tapia R."/>
            <person name="Johnson S."/>
            <person name="Bishop-Lilly K.A."/>
            <person name="Detter C."/>
            <person name="Han C."/>
            <person name="Sozhamannan S."/>
            <person name="Rosenzweig C.N."/>
            <person name="Skowronski E.W."/>
        </authorList>
    </citation>
    <scope>NUCLEOTIDE SEQUENCE [LARGE SCALE GENOMIC DNA]</scope>
    <source>
        <strain evidence="6 7">Y4G10-17</strain>
    </source>
</reference>
<dbReference type="Pfam" id="PF00126">
    <property type="entry name" value="HTH_1"/>
    <property type="match status" value="1"/>
</dbReference>
<evidence type="ECO:0000259" key="5">
    <source>
        <dbReference type="PROSITE" id="PS50931"/>
    </source>
</evidence>
<comment type="similarity">
    <text evidence="1">Belongs to the LysR transcriptional regulatory family.</text>
</comment>
<keyword evidence="4" id="KW-0804">Transcription</keyword>
<comment type="caution">
    <text evidence="6">The sequence shown here is derived from an EMBL/GenBank/DDBJ whole genome shotgun (WGS) entry which is preliminary data.</text>
</comment>
<evidence type="ECO:0000256" key="3">
    <source>
        <dbReference type="ARBA" id="ARBA00023125"/>
    </source>
</evidence>
<dbReference type="Pfam" id="PF03466">
    <property type="entry name" value="LysR_substrate"/>
    <property type="match status" value="1"/>
</dbReference>
<dbReference type="SUPFAM" id="SSF46785">
    <property type="entry name" value="Winged helix' DNA-binding domain"/>
    <property type="match status" value="1"/>
</dbReference>
<name>A0A432WEI9_9GAMM</name>
<keyword evidence="3" id="KW-0238">DNA-binding</keyword>
<dbReference type="GO" id="GO:0003677">
    <property type="term" value="F:DNA binding"/>
    <property type="evidence" value="ECO:0007669"/>
    <property type="project" value="UniProtKB-KW"/>
</dbReference>
<evidence type="ECO:0000256" key="1">
    <source>
        <dbReference type="ARBA" id="ARBA00009437"/>
    </source>
</evidence>
<dbReference type="Gene3D" id="1.10.10.10">
    <property type="entry name" value="Winged helix-like DNA-binding domain superfamily/Winged helix DNA-binding domain"/>
    <property type="match status" value="1"/>
</dbReference>
<gene>
    <name evidence="6" type="ORF">CWE14_12110</name>
</gene>
<feature type="domain" description="HTH lysR-type" evidence="5">
    <location>
        <begin position="4"/>
        <end position="61"/>
    </location>
</feature>
<organism evidence="6 7">
    <name type="scientific">Aliidiomarina soli</name>
    <dbReference type="NCBI Taxonomy" id="1928574"/>
    <lineage>
        <taxon>Bacteria</taxon>
        <taxon>Pseudomonadati</taxon>
        <taxon>Pseudomonadota</taxon>
        <taxon>Gammaproteobacteria</taxon>
        <taxon>Alteromonadales</taxon>
        <taxon>Idiomarinaceae</taxon>
        <taxon>Aliidiomarina</taxon>
    </lineage>
</organism>
<evidence type="ECO:0000256" key="4">
    <source>
        <dbReference type="ARBA" id="ARBA00023163"/>
    </source>
</evidence>
<dbReference type="EMBL" id="PIPO01000005">
    <property type="protein sequence ID" value="RUO31228.1"/>
    <property type="molecule type" value="Genomic_DNA"/>
</dbReference>
<dbReference type="RefSeq" id="WP_126799601.1">
    <property type="nucleotide sequence ID" value="NZ_PIPO01000005.1"/>
</dbReference>
<evidence type="ECO:0000313" key="7">
    <source>
        <dbReference type="Proteomes" id="UP000287823"/>
    </source>
</evidence>
<dbReference type="PRINTS" id="PR00039">
    <property type="entry name" value="HTHLYSR"/>
</dbReference>
<keyword evidence="2" id="KW-0805">Transcription regulation</keyword>
<dbReference type="FunFam" id="1.10.10.10:FF:000001">
    <property type="entry name" value="LysR family transcriptional regulator"/>
    <property type="match status" value="1"/>
</dbReference>
<dbReference type="Gene3D" id="3.40.190.10">
    <property type="entry name" value="Periplasmic binding protein-like II"/>
    <property type="match status" value="2"/>
</dbReference>
<dbReference type="PROSITE" id="PS50931">
    <property type="entry name" value="HTH_LYSR"/>
    <property type="match status" value="1"/>
</dbReference>
<keyword evidence="7" id="KW-1185">Reference proteome</keyword>
<evidence type="ECO:0000256" key="2">
    <source>
        <dbReference type="ARBA" id="ARBA00023015"/>
    </source>
</evidence>
<proteinExistence type="inferred from homology"/>
<dbReference type="AlphaFoldDB" id="A0A432WEI9"/>
<dbReference type="PANTHER" id="PTHR30579:SF7">
    <property type="entry name" value="HTH-TYPE TRANSCRIPTIONAL REGULATOR LRHA-RELATED"/>
    <property type="match status" value="1"/>
</dbReference>
<dbReference type="InterPro" id="IPR005119">
    <property type="entry name" value="LysR_subst-bd"/>
</dbReference>
<evidence type="ECO:0000313" key="6">
    <source>
        <dbReference type="EMBL" id="RUO31228.1"/>
    </source>
</evidence>
<dbReference type="InterPro" id="IPR000847">
    <property type="entry name" value="LysR_HTH_N"/>
</dbReference>
<dbReference type="InterPro" id="IPR036388">
    <property type="entry name" value="WH-like_DNA-bd_sf"/>
</dbReference>
<protein>
    <submittedName>
        <fullName evidence="6">LysR family transcriptional regulator</fullName>
    </submittedName>
</protein>
<dbReference type="PANTHER" id="PTHR30579">
    <property type="entry name" value="TRANSCRIPTIONAL REGULATOR"/>
    <property type="match status" value="1"/>
</dbReference>
<accession>A0A432WEI9</accession>
<dbReference type="InterPro" id="IPR036390">
    <property type="entry name" value="WH_DNA-bd_sf"/>
</dbReference>
<dbReference type="InterPro" id="IPR050176">
    <property type="entry name" value="LTTR"/>
</dbReference>